<sequence>MKESECYQVNRIKKSNSNNTTSVRKRSRKIFRTSSAILSRRSSASTASSALSTLSFHTAPTSFYGEMSGSHISIPPVPPIPPQSSSMSDVAQYLIQERAKSIPIAPYEPHQSLRIWLKNVTQQAIVHGITGIDICAPHLTRYMPLVMQQWIPTFAPTIIIKWLLLTESLLHRFGLPEEEDNRRLLQQLKNCKQQPNESVCLHAAKWEHLLNLISDTYTQDTQITYFIQSLNQRDTKLTLISLVAALNITNVSEVIIQAINHEVRAKLLEEPETIRSSQSDNIYHSADPTPMDADYLAKTNNNSSSRKRQQQQLCAYDKQATPICDYCYAKHRAVDHNKIFNNKHNKNNGRTQEMESLPEPEEQLTSSFSVDISHFATYLCKLPRSTVYINHKPTSLLWDTSADINGIQYELFTTMNIGLNKQESIRYRDVNSNIKSTCGTAIIPVLGQQVHVIEGHNNSEDSNVTLTYNNKTVIIPLVTVDEARNIQAIDQAENRQTFTYFVLEKFDGVIAKNPDRPSVTHLIEFTIDTGDSLPIYTKPCIFRPEIQTQINDKLEAMVDFGLLKVQFSQWGSQVRPVDKPDGSMRVCGNYIAVNAVTKPIKYPFPNIHYLLQSVGQAKIFSKLDLAQGYFQIPIKQEHKPWSRRTVEEHKQHLCQVLTQLEAANLSIKLSKSQFILDSVEYLGFIISEHDVSASSDKIKPILNYQALTNLTELDRFLGMMGVYQHFISQYQLKTESLRRLKKKSTPFVWNKEQEQAFRTLKQDLCLLPTLKQPDFSRPFELHTDAATSAGIAVILCQKYDGTPYPLAFAPRALTIHEQKYSVREQECLSIIFKDISSRIWRWTMFLQSYQFEIIHVPGKANSAADALSRHSMVPAIQVVQETFAATHISWVQAQDDDPVLSDIKQHLNEHSAYVVINKILYRSFSQKGSINHSGLFLVVPKEYVQDICKIYHNSPFGGHFGSKKTKAKIKQQLLWWSNMDEDIHKSKVFPFLRVALDFFGPLPATVHQNKYVLVVIDCFSRYVELYPVISTTQEELVKTLFNRFIFRHRVPQEILTDGSPPFNSMFFTQLTTLLGSQNLFVPPYHPQSNGTAERFMAILRQMILTYTNQAVIKNEWDQHLRIIQFVSNSTVHEGTGYAPFYLVHGRHPNFPLVNLGNQQLYEHYQSPSQSFTVDLQNRLNLAFEMVDNMTKTTDYKDKENLYKIGDNVLLFNQSLSSSKKPRKLMFDWLGPFIVTSVNSKSTVNLKDALSNKSIINVHISSLKKFNDSV</sequence>
<dbReference type="InterPro" id="IPR043502">
    <property type="entry name" value="DNA/RNA_pol_sf"/>
</dbReference>
<dbReference type="InterPro" id="IPR041577">
    <property type="entry name" value="RT_RNaseH_2"/>
</dbReference>
<dbReference type="GO" id="GO:0003676">
    <property type="term" value="F:nucleic acid binding"/>
    <property type="evidence" value="ECO:0007669"/>
    <property type="project" value="InterPro"/>
</dbReference>
<evidence type="ECO:0000259" key="3">
    <source>
        <dbReference type="PROSITE" id="PS50994"/>
    </source>
</evidence>
<dbReference type="GO" id="GO:0003824">
    <property type="term" value="F:catalytic activity"/>
    <property type="evidence" value="ECO:0007669"/>
    <property type="project" value="UniProtKB-KW"/>
</dbReference>
<dbReference type="Proteomes" id="UP000716291">
    <property type="component" value="Unassembled WGS sequence"/>
</dbReference>
<dbReference type="Gene3D" id="3.10.10.10">
    <property type="entry name" value="HIV Type 1 Reverse Transcriptase, subunit A, domain 1"/>
    <property type="match status" value="1"/>
</dbReference>
<feature type="region of interest" description="Disordered" evidence="2">
    <location>
        <begin position="1"/>
        <end position="26"/>
    </location>
</feature>
<evidence type="ECO:0000256" key="1">
    <source>
        <dbReference type="ARBA" id="ARBA00023268"/>
    </source>
</evidence>
<comment type="caution">
    <text evidence="4">The sequence shown here is derived from an EMBL/GenBank/DDBJ whole genome shotgun (WGS) entry which is preliminary data.</text>
</comment>
<dbReference type="Pfam" id="PF17921">
    <property type="entry name" value="Integrase_H2C2"/>
    <property type="match status" value="1"/>
</dbReference>
<dbReference type="PROSITE" id="PS50994">
    <property type="entry name" value="INTEGRASE"/>
    <property type="match status" value="1"/>
</dbReference>
<dbReference type="InterPro" id="IPR050951">
    <property type="entry name" value="Retrovirus_Pol_polyprotein"/>
</dbReference>
<dbReference type="EMBL" id="JAANQT010002177">
    <property type="protein sequence ID" value="KAG1302980.1"/>
    <property type="molecule type" value="Genomic_DNA"/>
</dbReference>
<dbReference type="InterPro" id="IPR001584">
    <property type="entry name" value="Integrase_cat-core"/>
</dbReference>
<keyword evidence="1" id="KW-0511">Multifunctional enzyme</keyword>
<dbReference type="CDD" id="cd01647">
    <property type="entry name" value="RT_LTR"/>
    <property type="match status" value="1"/>
</dbReference>
<protein>
    <recommendedName>
        <fullName evidence="3">Integrase catalytic domain-containing protein</fullName>
    </recommendedName>
</protein>
<dbReference type="AlphaFoldDB" id="A0A9P6X1M1"/>
<dbReference type="CDD" id="cd09274">
    <property type="entry name" value="RNase_HI_RT_Ty3"/>
    <property type="match status" value="1"/>
</dbReference>
<dbReference type="PANTHER" id="PTHR37984">
    <property type="entry name" value="PROTEIN CBG26694"/>
    <property type="match status" value="1"/>
</dbReference>
<evidence type="ECO:0000313" key="5">
    <source>
        <dbReference type="Proteomes" id="UP000716291"/>
    </source>
</evidence>
<keyword evidence="5" id="KW-1185">Reference proteome</keyword>
<dbReference type="InterPro" id="IPR041588">
    <property type="entry name" value="Integrase_H2C2"/>
</dbReference>
<evidence type="ECO:0000313" key="4">
    <source>
        <dbReference type="EMBL" id="KAG1302980.1"/>
    </source>
</evidence>
<dbReference type="FunFam" id="3.30.70.270:FF:000020">
    <property type="entry name" value="Transposon Tf2-6 polyprotein-like Protein"/>
    <property type="match status" value="1"/>
</dbReference>
<proteinExistence type="predicted"/>
<dbReference type="SUPFAM" id="SSF53098">
    <property type="entry name" value="Ribonuclease H-like"/>
    <property type="match status" value="1"/>
</dbReference>
<dbReference type="Gene3D" id="1.10.340.70">
    <property type="match status" value="1"/>
</dbReference>
<dbReference type="Pfam" id="PF00665">
    <property type="entry name" value="rve"/>
    <property type="match status" value="1"/>
</dbReference>
<name>A0A9P6X1M1_RHIOR</name>
<evidence type="ECO:0000256" key="2">
    <source>
        <dbReference type="SAM" id="MobiDB-lite"/>
    </source>
</evidence>
<feature type="domain" description="Integrase catalytic" evidence="3">
    <location>
        <begin position="986"/>
        <end position="1147"/>
    </location>
</feature>
<accession>A0A9P6X1M1</accession>
<reference evidence="4" key="1">
    <citation type="journal article" date="2020" name="Microb. Genom.">
        <title>Genetic diversity of clinical and environmental Mucorales isolates obtained from an investigation of mucormycosis cases among solid organ transplant recipients.</title>
        <authorList>
            <person name="Nguyen M.H."/>
            <person name="Kaul D."/>
            <person name="Muto C."/>
            <person name="Cheng S.J."/>
            <person name="Richter R.A."/>
            <person name="Bruno V.M."/>
            <person name="Liu G."/>
            <person name="Beyhan S."/>
            <person name="Sundermann A.J."/>
            <person name="Mounaud S."/>
            <person name="Pasculle A.W."/>
            <person name="Nierman W.C."/>
            <person name="Driscoll E."/>
            <person name="Cumbie R."/>
            <person name="Clancy C.J."/>
            <person name="Dupont C.L."/>
        </authorList>
    </citation>
    <scope>NUCLEOTIDE SEQUENCE</scope>
    <source>
        <strain evidence="4">GL11</strain>
    </source>
</reference>
<dbReference type="SUPFAM" id="SSF56672">
    <property type="entry name" value="DNA/RNA polymerases"/>
    <property type="match status" value="1"/>
</dbReference>
<dbReference type="PANTHER" id="PTHR37984:SF5">
    <property type="entry name" value="PROTEIN NYNRIN-LIKE"/>
    <property type="match status" value="1"/>
</dbReference>
<feature type="region of interest" description="Disordered" evidence="2">
    <location>
        <begin position="274"/>
        <end position="310"/>
    </location>
</feature>
<dbReference type="GO" id="GO:0015074">
    <property type="term" value="P:DNA integration"/>
    <property type="evidence" value="ECO:0007669"/>
    <property type="project" value="InterPro"/>
</dbReference>
<dbReference type="Gene3D" id="3.30.420.10">
    <property type="entry name" value="Ribonuclease H-like superfamily/Ribonuclease H"/>
    <property type="match status" value="1"/>
</dbReference>
<dbReference type="GO" id="GO:0005634">
    <property type="term" value="C:nucleus"/>
    <property type="evidence" value="ECO:0007669"/>
    <property type="project" value="UniProtKB-ARBA"/>
</dbReference>
<dbReference type="Gene3D" id="3.30.70.270">
    <property type="match status" value="2"/>
</dbReference>
<organism evidence="4 5">
    <name type="scientific">Rhizopus oryzae</name>
    <name type="common">Mucormycosis agent</name>
    <name type="synonym">Rhizopus arrhizus var. delemar</name>
    <dbReference type="NCBI Taxonomy" id="64495"/>
    <lineage>
        <taxon>Eukaryota</taxon>
        <taxon>Fungi</taxon>
        <taxon>Fungi incertae sedis</taxon>
        <taxon>Mucoromycota</taxon>
        <taxon>Mucoromycotina</taxon>
        <taxon>Mucoromycetes</taxon>
        <taxon>Mucorales</taxon>
        <taxon>Mucorineae</taxon>
        <taxon>Rhizopodaceae</taxon>
        <taxon>Rhizopus</taxon>
    </lineage>
</organism>
<gene>
    <name evidence="4" type="ORF">G6F64_010468</name>
</gene>
<dbReference type="InterPro" id="IPR043128">
    <property type="entry name" value="Rev_trsase/Diguanyl_cyclase"/>
</dbReference>
<dbReference type="InterPro" id="IPR036397">
    <property type="entry name" value="RNaseH_sf"/>
</dbReference>
<dbReference type="Pfam" id="PF17919">
    <property type="entry name" value="RT_RNaseH_2"/>
    <property type="match status" value="1"/>
</dbReference>
<dbReference type="InterPro" id="IPR012337">
    <property type="entry name" value="RNaseH-like_sf"/>
</dbReference>